<dbReference type="AlphaFoldDB" id="A0A1I1Y412"/>
<protein>
    <submittedName>
        <fullName evidence="2">Lysophospholipase, alpha-beta hydrolase superfamily</fullName>
    </submittedName>
</protein>
<dbReference type="InterPro" id="IPR022742">
    <property type="entry name" value="Hydrolase_4"/>
</dbReference>
<dbReference type="InParanoid" id="A0A1I1Y412"/>
<evidence type="ECO:0000313" key="2">
    <source>
        <dbReference type="EMBL" id="SFE14304.1"/>
    </source>
</evidence>
<dbReference type="OrthoDB" id="9794348at2"/>
<dbReference type="GO" id="GO:0016787">
    <property type="term" value="F:hydrolase activity"/>
    <property type="evidence" value="ECO:0007669"/>
    <property type="project" value="UniProtKB-KW"/>
</dbReference>
<dbReference type="Proteomes" id="UP000181976">
    <property type="component" value="Unassembled WGS sequence"/>
</dbReference>
<organism evidence="2 3">
    <name type="scientific">Thermophagus xiamenensis</name>
    <dbReference type="NCBI Taxonomy" id="385682"/>
    <lineage>
        <taxon>Bacteria</taxon>
        <taxon>Pseudomonadati</taxon>
        <taxon>Bacteroidota</taxon>
        <taxon>Bacteroidia</taxon>
        <taxon>Marinilabiliales</taxon>
        <taxon>Marinilabiliaceae</taxon>
        <taxon>Thermophagus</taxon>
    </lineage>
</organism>
<keyword evidence="2" id="KW-0378">Hydrolase</keyword>
<dbReference type="InterPro" id="IPR029058">
    <property type="entry name" value="AB_hydrolase_fold"/>
</dbReference>
<proteinExistence type="predicted"/>
<dbReference type="PANTHER" id="PTHR11614">
    <property type="entry name" value="PHOSPHOLIPASE-RELATED"/>
    <property type="match status" value="1"/>
</dbReference>
<name>A0A1I1Y412_9BACT</name>
<dbReference type="Pfam" id="PF12146">
    <property type="entry name" value="Hydrolase_4"/>
    <property type="match status" value="1"/>
</dbReference>
<dbReference type="Gene3D" id="3.40.50.1820">
    <property type="entry name" value="alpha/beta hydrolase"/>
    <property type="match status" value="1"/>
</dbReference>
<accession>A0A1I1Y412</accession>
<dbReference type="STRING" id="385682.SAMN05444380_10766"/>
<evidence type="ECO:0000313" key="3">
    <source>
        <dbReference type="Proteomes" id="UP000181976"/>
    </source>
</evidence>
<dbReference type="EMBL" id="FONA01000007">
    <property type="protein sequence ID" value="SFE14304.1"/>
    <property type="molecule type" value="Genomic_DNA"/>
</dbReference>
<sequence>MQNKEFNMVTSDGTFLVGRLWKPSVSPHSVICLVHGIGEHSGRYDNWARRFNEQGVMVYALDLRGHGLSEGKRGHIIQLSDFMNDIDSLVRRVKYNWSELPIFLYGHSMGGNLVLNFILRKRFKLAGGIISSPWLKLVHPPSSIMLKGAQWADYFMPALRLKTGIRSTQLSSEKEVQEQKEHDPLVHDKISLRLFLELSKGANEIISRANRITIPMFFAHGTEDDITDLATTRQVADKVSGPSVFLPVEGARHEIHNEPGADNLFTSINGWMKQICNPELKKEHA</sequence>
<dbReference type="InterPro" id="IPR051044">
    <property type="entry name" value="MAG_DAG_Lipase"/>
</dbReference>
<dbReference type="InterPro" id="IPR000073">
    <property type="entry name" value="AB_hydrolase_1"/>
</dbReference>
<dbReference type="PRINTS" id="PR00111">
    <property type="entry name" value="ABHYDROLASE"/>
</dbReference>
<reference evidence="2 3" key="1">
    <citation type="submission" date="2016-10" db="EMBL/GenBank/DDBJ databases">
        <authorList>
            <person name="de Groot N.N."/>
        </authorList>
    </citation>
    <scope>NUCLEOTIDE SEQUENCE [LARGE SCALE GENOMIC DNA]</scope>
    <source>
        <strain evidence="2 3">DSM 19012</strain>
    </source>
</reference>
<dbReference type="SUPFAM" id="SSF53474">
    <property type="entry name" value="alpha/beta-Hydrolases"/>
    <property type="match status" value="1"/>
</dbReference>
<keyword evidence="3" id="KW-1185">Reference proteome</keyword>
<feature type="domain" description="Serine aminopeptidase S33" evidence="1">
    <location>
        <begin position="26"/>
        <end position="259"/>
    </location>
</feature>
<dbReference type="eggNOG" id="COG2267">
    <property type="taxonomic scope" value="Bacteria"/>
</dbReference>
<gene>
    <name evidence="2" type="ORF">SAMN05444380_10766</name>
</gene>
<evidence type="ECO:0000259" key="1">
    <source>
        <dbReference type="Pfam" id="PF12146"/>
    </source>
</evidence>
<dbReference type="RefSeq" id="WP_010526217.1">
    <property type="nucleotide sequence ID" value="NZ_AFSL01000006.1"/>
</dbReference>